<organism evidence="2 3">
    <name type="scientific">Actinacidiphila bryophytorum</name>
    <dbReference type="NCBI Taxonomy" id="1436133"/>
    <lineage>
        <taxon>Bacteria</taxon>
        <taxon>Bacillati</taxon>
        <taxon>Actinomycetota</taxon>
        <taxon>Actinomycetes</taxon>
        <taxon>Kitasatosporales</taxon>
        <taxon>Streptomycetaceae</taxon>
        <taxon>Actinacidiphila</taxon>
    </lineage>
</organism>
<feature type="compositionally biased region" description="Basic and acidic residues" evidence="1">
    <location>
        <begin position="65"/>
        <end position="75"/>
    </location>
</feature>
<comment type="caution">
    <text evidence="2">The sequence shown here is derived from an EMBL/GenBank/DDBJ whole genome shotgun (WGS) entry which is preliminary data.</text>
</comment>
<keyword evidence="2" id="KW-0269">Exonuclease</keyword>
<feature type="compositionally biased region" description="Basic and acidic residues" evidence="1">
    <location>
        <begin position="1"/>
        <end position="11"/>
    </location>
</feature>
<reference evidence="2" key="1">
    <citation type="submission" date="2021-06" db="EMBL/GenBank/DDBJ databases">
        <authorList>
            <person name="Arsene-Ploetze F."/>
        </authorList>
    </citation>
    <scope>NUCLEOTIDE SEQUENCE</scope>
    <source>
        <strain evidence="2">SBRY1</strain>
    </source>
</reference>
<sequence>MRTERREERRSSTRCAGGARAPSRFCGVAGGGAPPRKTSRSSQRHPGGASSLVRFGAHGQLRVHKCPENRRRTPDGPRGGPCDGPWKGQSRAPWA</sequence>
<keyword evidence="2" id="KW-0540">Nuclease</keyword>
<dbReference type="AlphaFoldDB" id="A0A9W4E168"/>
<name>A0A9W4E168_9ACTN</name>
<evidence type="ECO:0000313" key="3">
    <source>
        <dbReference type="Proteomes" id="UP001153328"/>
    </source>
</evidence>
<accession>A0A9W4E168</accession>
<feature type="region of interest" description="Disordered" evidence="1">
    <location>
        <begin position="1"/>
        <end position="95"/>
    </location>
</feature>
<evidence type="ECO:0000256" key="1">
    <source>
        <dbReference type="SAM" id="MobiDB-lite"/>
    </source>
</evidence>
<dbReference type="GO" id="GO:0004527">
    <property type="term" value="F:exonuclease activity"/>
    <property type="evidence" value="ECO:0007669"/>
    <property type="project" value="UniProtKB-KW"/>
</dbReference>
<keyword evidence="3" id="KW-1185">Reference proteome</keyword>
<protein>
    <submittedName>
        <fullName evidence="2">Exonuclease SbcC</fullName>
    </submittedName>
</protein>
<gene>
    <name evidence="2" type="ORF">SBRY_10147</name>
</gene>
<dbReference type="EMBL" id="CAJVAX010000001">
    <property type="protein sequence ID" value="CAG7598280.1"/>
    <property type="molecule type" value="Genomic_DNA"/>
</dbReference>
<keyword evidence="2" id="KW-0378">Hydrolase</keyword>
<dbReference type="Proteomes" id="UP001153328">
    <property type="component" value="Unassembled WGS sequence"/>
</dbReference>
<evidence type="ECO:0000313" key="2">
    <source>
        <dbReference type="EMBL" id="CAG7598280.1"/>
    </source>
</evidence>
<proteinExistence type="predicted"/>